<feature type="compositionally biased region" description="Low complexity" evidence="2">
    <location>
        <begin position="33"/>
        <end position="48"/>
    </location>
</feature>
<feature type="signal peptide" evidence="3">
    <location>
        <begin position="1"/>
        <end position="22"/>
    </location>
</feature>
<feature type="coiled-coil region" evidence="1">
    <location>
        <begin position="89"/>
        <end position="116"/>
    </location>
</feature>
<keyword evidence="1" id="KW-0175">Coiled coil</keyword>
<feature type="chain" id="PRO_5039216994" evidence="3">
    <location>
        <begin position="23"/>
        <end position="173"/>
    </location>
</feature>
<organism evidence="4 5">
    <name type="scientific">Actinoplanes auranticolor</name>
    <dbReference type="NCBI Taxonomy" id="47988"/>
    <lineage>
        <taxon>Bacteria</taxon>
        <taxon>Bacillati</taxon>
        <taxon>Actinomycetota</taxon>
        <taxon>Actinomycetes</taxon>
        <taxon>Micromonosporales</taxon>
        <taxon>Micromonosporaceae</taxon>
        <taxon>Actinoplanes</taxon>
    </lineage>
</organism>
<dbReference type="PROSITE" id="PS51257">
    <property type="entry name" value="PROKAR_LIPOPROTEIN"/>
    <property type="match status" value="1"/>
</dbReference>
<evidence type="ECO:0000256" key="2">
    <source>
        <dbReference type="SAM" id="MobiDB-lite"/>
    </source>
</evidence>
<evidence type="ECO:0000313" key="4">
    <source>
        <dbReference type="EMBL" id="GIM73583.1"/>
    </source>
</evidence>
<sequence>MRTALTAVSLACVLLTATACSSDDNGSETIAGAPAAETPSPVTTTVPEPDYDASTRKVCATLTKVFDADVAAFGTAMGKMIAYKEAKQTTEAEQARKAASNELKDVAAKVRKATATAEDPELKQAGAVSATKFAKSAQDKALFDKVRTTKDLDRTLAAKMPDWMDPVAGLCGS</sequence>
<reference evidence="4" key="1">
    <citation type="submission" date="2021-03" db="EMBL/GenBank/DDBJ databases">
        <title>Whole genome shotgun sequence of Actinoplanes auranticolor NBRC 12245.</title>
        <authorList>
            <person name="Komaki H."/>
            <person name="Tamura T."/>
        </authorList>
    </citation>
    <scope>NUCLEOTIDE SEQUENCE</scope>
    <source>
        <strain evidence="4">NBRC 12245</strain>
    </source>
</reference>
<dbReference type="EMBL" id="BOQL01000045">
    <property type="protein sequence ID" value="GIM73583.1"/>
    <property type="molecule type" value="Genomic_DNA"/>
</dbReference>
<keyword evidence="3" id="KW-0732">Signal</keyword>
<dbReference type="RefSeq" id="WP_212991603.1">
    <property type="nucleotide sequence ID" value="NZ_BAABEA010000017.1"/>
</dbReference>
<evidence type="ECO:0000313" key="5">
    <source>
        <dbReference type="Proteomes" id="UP000681340"/>
    </source>
</evidence>
<proteinExistence type="predicted"/>
<dbReference type="Proteomes" id="UP000681340">
    <property type="component" value="Unassembled WGS sequence"/>
</dbReference>
<feature type="region of interest" description="Disordered" evidence="2">
    <location>
        <begin position="22"/>
        <end position="50"/>
    </location>
</feature>
<comment type="caution">
    <text evidence="4">The sequence shown here is derived from an EMBL/GenBank/DDBJ whole genome shotgun (WGS) entry which is preliminary data.</text>
</comment>
<name>A0A919SMD9_9ACTN</name>
<evidence type="ECO:0000256" key="1">
    <source>
        <dbReference type="SAM" id="Coils"/>
    </source>
</evidence>
<accession>A0A919SMD9</accession>
<dbReference type="AlphaFoldDB" id="A0A919SMD9"/>
<evidence type="ECO:0000256" key="3">
    <source>
        <dbReference type="SAM" id="SignalP"/>
    </source>
</evidence>
<gene>
    <name evidence="4" type="ORF">Aau02nite_56690</name>
</gene>
<protein>
    <submittedName>
        <fullName evidence="4">Uncharacterized protein</fullName>
    </submittedName>
</protein>
<keyword evidence="5" id="KW-1185">Reference proteome</keyword>